<gene>
    <name evidence="9" type="ORF">IAB68_00320</name>
</gene>
<comment type="similarity">
    <text evidence="2">Belongs to the VirD4/TraG family.</text>
</comment>
<dbReference type="EMBL" id="DVMT01000004">
    <property type="protein sequence ID" value="HIU39734.1"/>
    <property type="molecule type" value="Genomic_DNA"/>
</dbReference>
<dbReference type="Proteomes" id="UP000824074">
    <property type="component" value="Unassembled WGS sequence"/>
</dbReference>
<keyword evidence="4 8" id="KW-0812">Transmembrane</keyword>
<evidence type="ECO:0000313" key="9">
    <source>
        <dbReference type="EMBL" id="HIU39734.1"/>
    </source>
</evidence>
<dbReference type="InterPro" id="IPR027417">
    <property type="entry name" value="P-loop_NTPase"/>
</dbReference>
<dbReference type="InterPro" id="IPR003688">
    <property type="entry name" value="TraG/VirD4"/>
</dbReference>
<evidence type="ECO:0000256" key="3">
    <source>
        <dbReference type="ARBA" id="ARBA00022475"/>
    </source>
</evidence>
<dbReference type="NCBIfam" id="NF045973">
    <property type="entry name" value="conju_CD1115"/>
    <property type="match status" value="1"/>
</dbReference>
<dbReference type="SUPFAM" id="SSF52540">
    <property type="entry name" value="P-loop containing nucleoside triphosphate hydrolases"/>
    <property type="match status" value="1"/>
</dbReference>
<dbReference type="Gene3D" id="3.40.50.300">
    <property type="entry name" value="P-loop containing nucleotide triphosphate hydrolases"/>
    <property type="match status" value="2"/>
</dbReference>
<feature type="compositionally biased region" description="Polar residues" evidence="7">
    <location>
        <begin position="771"/>
        <end position="792"/>
    </location>
</feature>
<dbReference type="PANTHER" id="PTHR37937:SF1">
    <property type="entry name" value="CONJUGATIVE TRANSFER: DNA TRANSPORT"/>
    <property type="match status" value="1"/>
</dbReference>
<evidence type="ECO:0000256" key="5">
    <source>
        <dbReference type="ARBA" id="ARBA00022989"/>
    </source>
</evidence>
<reference evidence="9" key="2">
    <citation type="journal article" date="2021" name="PeerJ">
        <title>Extensive microbial diversity within the chicken gut microbiome revealed by metagenomics and culture.</title>
        <authorList>
            <person name="Gilroy R."/>
            <person name="Ravi A."/>
            <person name="Getino M."/>
            <person name="Pursley I."/>
            <person name="Horton D.L."/>
            <person name="Alikhan N.F."/>
            <person name="Baker D."/>
            <person name="Gharbi K."/>
            <person name="Hall N."/>
            <person name="Watson M."/>
            <person name="Adriaenssens E.M."/>
            <person name="Foster-Nyarko E."/>
            <person name="Jarju S."/>
            <person name="Secka A."/>
            <person name="Antonio M."/>
            <person name="Oren A."/>
            <person name="Chaudhuri R.R."/>
            <person name="La Ragione R."/>
            <person name="Hildebrand F."/>
            <person name="Pallen M.J."/>
        </authorList>
    </citation>
    <scope>NUCLEOTIDE SEQUENCE</scope>
    <source>
        <strain evidence="9">CHK193-30670</strain>
    </source>
</reference>
<dbReference type="AlphaFoldDB" id="A0A9D1IPV4"/>
<evidence type="ECO:0000256" key="7">
    <source>
        <dbReference type="SAM" id="MobiDB-lite"/>
    </source>
</evidence>
<evidence type="ECO:0000256" key="8">
    <source>
        <dbReference type="SAM" id="Phobius"/>
    </source>
</evidence>
<feature type="compositionally biased region" description="Low complexity" evidence="7">
    <location>
        <begin position="639"/>
        <end position="655"/>
    </location>
</feature>
<comment type="caution">
    <text evidence="9">The sequence shown here is derived from an EMBL/GenBank/DDBJ whole genome shotgun (WGS) entry which is preliminary data.</text>
</comment>
<dbReference type="GO" id="GO:0005886">
    <property type="term" value="C:plasma membrane"/>
    <property type="evidence" value="ECO:0007669"/>
    <property type="project" value="UniProtKB-SubCell"/>
</dbReference>
<feature type="compositionally biased region" description="Low complexity" evidence="7">
    <location>
        <begin position="703"/>
        <end position="712"/>
    </location>
</feature>
<evidence type="ECO:0000256" key="4">
    <source>
        <dbReference type="ARBA" id="ARBA00022692"/>
    </source>
</evidence>
<keyword evidence="6 8" id="KW-0472">Membrane</keyword>
<evidence type="ECO:0000256" key="2">
    <source>
        <dbReference type="ARBA" id="ARBA00008806"/>
    </source>
</evidence>
<feature type="compositionally biased region" description="Basic and acidic residues" evidence="7">
    <location>
        <begin position="666"/>
        <end position="702"/>
    </location>
</feature>
<reference evidence="9" key="1">
    <citation type="submission" date="2020-10" db="EMBL/GenBank/DDBJ databases">
        <authorList>
            <person name="Gilroy R."/>
        </authorList>
    </citation>
    <scope>NUCLEOTIDE SEQUENCE</scope>
    <source>
        <strain evidence="9">CHK193-30670</strain>
    </source>
</reference>
<accession>A0A9D1IPV4</accession>
<organism evidence="9 10">
    <name type="scientific">Candidatus Aphodocola excrementigallinarum</name>
    <dbReference type="NCBI Taxonomy" id="2840670"/>
    <lineage>
        <taxon>Bacteria</taxon>
        <taxon>Bacillati</taxon>
        <taxon>Bacillota</taxon>
        <taxon>Bacilli</taxon>
        <taxon>Candidatus Aphodocola</taxon>
    </lineage>
</organism>
<feature type="transmembrane region" description="Helical" evidence="8">
    <location>
        <begin position="62"/>
        <end position="81"/>
    </location>
</feature>
<comment type="subcellular location">
    <subcellularLocation>
        <location evidence="1">Cell membrane</location>
        <topology evidence="1">Multi-pass membrane protein</topology>
    </subcellularLocation>
</comment>
<evidence type="ECO:0000256" key="1">
    <source>
        <dbReference type="ARBA" id="ARBA00004651"/>
    </source>
</evidence>
<feature type="compositionally biased region" description="Acidic residues" evidence="7">
    <location>
        <begin position="822"/>
        <end position="833"/>
    </location>
</feature>
<evidence type="ECO:0000313" key="10">
    <source>
        <dbReference type="Proteomes" id="UP000824074"/>
    </source>
</evidence>
<proteinExistence type="inferred from homology"/>
<dbReference type="Pfam" id="PF02534">
    <property type="entry name" value="T4SS-DNA_transf"/>
    <property type="match status" value="1"/>
</dbReference>
<feature type="compositionally biased region" description="Basic and acidic residues" evidence="7">
    <location>
        <begin position="807"/>
        <end position="821"/>
    </location>
</feature>
<dbReference type="CDD" id="cd01127">
    <property type="entry name" value="TrwB_TraG_TraD_VirD4"/>
    <property type="match status" value="1"/>
</dbReference>
<name>A0A9D1IPV4_9FIRM</name>
<dbReference type="PANTHER" id="PTHR37937">
    <property type="entry name" value="CONJUGATIVE TRANSFER: DNA TRANSPORT"/>
    <property type="match status" value="1"/>
</dbReference>
<keyword evidence="3" id="KW-1003">Cell membrane</keyword>
<protein>
    <submittedName>
        <fullName evidence="9">Type IV secretory system conjugative DNA transfer family protein</fullName>
    </submittedName>
</protein>
<keyword evidence="5 8" id="KW-1133">Transmembrane helix</keyword>
<feature type="region of interest" description="Disordered" evidence="7">
    <location>
        <begin position="585"/>
        <end position="756"/>
    </location>
</feature>
<feature type="compositionally biased region" description="Low complexity" evidence="7">
    <location>
        <begin position="590"/>
        <end position="629"/>
    </location>
</feature>
<sequence>MKLKFRADRKDVIAYLWVCLLLLIVVAMCVRNLYHVADSTLTLDGNHIDWSFNFIPAFFPPYLPYTIVFWILSVVILTISVSSRFFTMEKGFGFVEGKKEDGFGRFAKEDEYKKYKDVEPVELTAKEATAAGFPLVYDKKKNLVYVDNGESHSLVIGATGSGKTQMIINPLVNLLAKKGESMVISDPKGEIYEKNGELLKELGYNVIVVNFRDPKNGSCWNPYTLPYKYYKEGNKDKANELLNDMAINIASDEKADDPFWTNSAADYLTGLSLGMFEDAEEDEISISTVNLMMTVGEEKIGASTYAKEYFKMKDPSSPAAINALGTVNAPQDTKNSIESVLKQKIKVFAVTQNLAEMLSRSDFDMETIGKEKTAVFMIIQDEKTTYHALATIFVKQCYESLIAVAQNSGGKLPVRTNFLLDEFANMPKFKDITTMITAARSRQIRMTMIIQNFAQLVQVYGKEDAETIRGNCGNLLYLLTGELSALEEISKLCGDKIVKVGKDKKEETRPLITVTELQRFKQDEVLILKHRLPPLRTKFLPFWNTDFGHGKNNADIPPAKLPTHEQKPIKLFDIREFVKKKKEEKRNELFGGNNPFGSSNPFGGGSSFNPQGQNPFSNPSNPFENNRPNANPLAAYGASNSGGSSNPFGNSSNSNQANDEDLDIDAMMKKIDERIKELEAEEEKEKQAEENEAKASEQKTVEEINNPVNNEVSDNKPLSSSSVIMSSDKIDFTSFEKPKENNDIKTNDSNSNDDIFDDMIEDLSFDDEVDVNQNENKPNEVNENLNSSTNVNTDEKKEDNTSTVYKNESEINKIMNEKDDKNDDDDFFDEFFE</sequence>
<feature type="transmembrane region" description="Helical" evidence="8">
    <location>
        <begin position="12"/>
        <end position="34"/>
    </location>
</feature>
<dbReference type="InterPro" id="IPR051539">
    <property type="entry name" value="T4SS-coupling_protein"/>
</dbReference>
<evidence type="ECO:0000256" key="6">
    <source>
        <dbReference type="ARBA" id="ARBA00023136"/>
    </source>
</evidence>
<feature type="compositionally biased region" description="Basic and acidic residues" evidence="7">
    <location>
        <begin position="728"/>
        <end position="746"/>
    </location>
</feature>
<feature type="region of interest" description="Disordered" evidence="7">
    <location>
        <begin position="771"/>
        <end position="833"/>
    </location>
</feature>